<dbReference type="AlphaFoldDB" id="A0A0N7M981"/>
<gene>
    <name evidence="1" type="ORF">PH7735_01910</name>
</gene>
<dbReference type="Proteomes" id="UP000051870">
    <property type="component" value="Unassembled WGS sequence"/>
</dbReference>
<evidence type="ECO:0000313" key="2">
    <source>
        <dbReference type="Proteomes" id="UP000051870"/>
    </source>
</evidence>
<reference evidence="2" key="1">
    <citation type="submission" date="2015-09" db="EMBL/GenBank/DDBJ databases">
        <authorList>
            <person name="Rodrigo-Torres Lidia"/>
            <person name="Arahal R.David."/>
        </authorList>
    </citation>
    <scope>NUCLEOTIDE SEQUENCE [LARGE SCALE GENOMIC DNA]</scope>
    <source>
        <strain evidence="2">CECT 7735</strain>
    </source>
</reference>
<sequence>MRRYAEKVATWVVNGQGYPIGRATRARMSSLHSGREAGLKLFCQTCPHSIV</sequence>
<proteinExistence type="predicted"/>
<accession>A0A0N7M981</accession>
<name>A0A0N7M981_9RHOB</name>
<organism evidence="1 2">
    <name type="scientific">Shimia thalassica</name>
    <dbReference type="NCBI Taxonomy" id="1715693"/>
    <lineage>
        <taxon>Bacteria</taxon>
        <taxon>Pseudomonadati</taxon>
        <taxon>Pseudomonadota</taxon>
        <taxon>Alphaproteobacteria</taxon>
        <taxon>Rhodobacterales</taxon>
        <taxon>Roseobacteraceae</taxon>
    </lineage>
</organism>
<evidence type="ECO:0000313" key="1">
    <source>
        <dbReference type="EMBL" id="CUJ95750.1"/>
    </source>
</evidence>
<dbReference type="EMBL" id="CYTW01000001">
    <property type="protein sequence ID" value="CUJ95750.1"/>
    <property type="molecule type" value="Genomic_DNA"/>
</dbReference>
<keyword evidence="2" id="KW-1185">Reference proteome</keyword>
<protein>
    <submittedName>
        <fullName evidence="1">Uncharacterized protein</fullName>
    </submittedName>
</protein>